<protein>
    <submittedName>
        <fullName evidence="1">Uncharacterized protein</fullName>
    </submittedName>
</protein>
<proteinExistence type="predicted"/>
<dbReference type="Proteomes" id="UP000436088">
    <property type="component" value="Unassembled WGS sequence"/>
</dbReference>
<gene>
    <name evidence="1" type="ORF">F3Y22_tig00110332pilonHSYRG01390</name>
</gene>
<name>A0A6A3B0G1_HIBSY</name>
<evidence type="ECO:0000313" key="1">
    <source>
        <dbReference type="EMBL" id="KAE8709368.1"/>
    </source>
</evidence>
<keyword evidence="2" id="KW-1185">Reference proteome</keyword>
<dbReference type="AlphaFoldDB" id="A0A6A3B0G1"/>
<evidence type="ECO:0000313" key="2">
    <source>
        <dbReference type="Proteomes" id="UP000436088"/>
    </source>
</evidence>
<dbReference type="EMBL" id="VEPZ02000937">
    <property type="protein sequence ID" value="KAE8709368.1"/>
    <property type="molecule type" value="Genomic_DNA"/>
</dbReference>
<sequence>MEGVVALKLELGLGLSLGGFKMHQVSKGGGQFARILTSKDFPSVIPAASPSSSSSSSF</sequence>
<accession>A0A6A3B0G1</accession>
<reference evidence="1" key="1">
    <citation type="submission" date="2019-09" db="EMBL/GenBank/DDBJ databases">
        <title>Draft genome information of white flower Hibiscus syriacus.</title>
        <authorList>
            <person name="Kim Y.-M."/>
        </authorList>
    </citation>
    <scope>NUCLEOTIDE SEQUENCE [LARGE SCALE GENOMIC DNA]</scope>
    <source>
        <strain evidence="1">YM2019G1</strain>
    </source>
</reference>
<organism evidence="1 2">
    <name type="scientific">Hibiscus syriacus</name>
    <name type="common">Rose of Sharon</name>
    <dbReference type="NCBI Taxonomy" id="106335"/>
    <lineage>
        <taxon>Eukaryota</taxon>
        <taxon>Viridiplantae</taxon>
        <taxon>Streptophyta</taxon>
        <taxon>Embryophyta</taxon>
        <taxon>Tracheophyta</taxon>
        <taxon>Spermatophyta</taxon>
        <taxon>Magnoliopsida</taxon>
        <taxon>eudicotyledons</taxon>
        <taxon>Gunneridae</taxon>
        <taxon>Pentapetalae</taxon>
        <taxon>rosids</taxon>
        <taxon>malvids</taxon>
        <taxon>Malvales</taxon>
        <taxon>Malvaceae</taxon>
        <taxon>Malvoideae</taxon>
        <taxon>Hibiscus</taxon>
    </lineage>
</organism>
<comment type="caution">
    <text evidence="1">The sequence shown here is derived from an EMBL/GenBank/DDBJ whole genome shotgun (WGS) entry which is preliminary data.</text>
</comment>